<evidence type="ECO:0000256" key="4">
    <source>
        <dbReference type="ARBA" id="ARBA00023125"/>
    </source>
</evidence>
<name>A0ABQ2Y3K0_9ACTN</name>
<dbReference type="Gene3D" id="1.10.10.10">
    <property type="entry name" value="Winged helix-like DNA-binding domain superfamily/Winged helix DNA-binding domain"/>
    <property type="match status" value="1"/>
</dbReference>
<dbReference type="InterPro" id="IPR005158">
    <property type="entry name" value="BTAD"/>
</dbReference>
<evidence type="ECO:0000256" key="3">
    <source>
        <dbReference type="ARBA" id="ARBA00023015"/>
    </source>
</evidence>
<dbReference type="InterPro" id="IPR001867">
    <property type="entry name" value="OmpR/PhoB-type_DNA-bd"/>
</dbReference>
<dbReference type="Proteomes" id="UP000659223">
    <property type="component" value="Unassembled WGS sequence"/>
</dbReference>
<keyword evidence="5" id="KW-0804">Transcription</keyword>
<reference evidence="9" key="1">
    <citation type="journal article" date="2019" name="Int. J. Syst. Evol. Microbiol.">
        <title>The Global Catalogue of Microorganisms (GCM) 10K type strain sequencing project: providing services to taxonomists for standard genome sequencing and annotation.</title>
        <authorList>
            <consortium name="The Broad Institute Genomics Platform"/>
            <consortium name="The Broad Institute Genome Sequencing Center for Infectious Disease"/>
            <person name="Wu L."/>
            <person name="Ma J."/>
        </authorList>
    </citation>
    <scope>NUCLEOTIDE SEQUENCE [LARGE SCALE GENOMIC DNA]</scope>
    <source>
        <strain evidence="9">JCM 4586</strain>
    </source>
</reference>
<dbReference type="InterPro" id="IPR016032">
    <property type="entry name" value="Sig_transdc_resp-reg_C-effctor"/>
</dbReference>
<dbReference type="Gene3D" id="1.25.40.10">
    <property type="entry name" value="Tetratricopeptide repeat domain"/>
    <property type="match status" value="1"/>
</dbReference>
<keyword evidence="3" id="KW-0805">Transcription regulation</keyword>
<dbReference type="CDD" id="cd15831">
    <property type="entry name" value="BTAD"/>
    <property type="match status" value="1"/>
</dbReference>
<sequence>MRFNLIGPFEIVTDDGRRCMPSTPKVCQTLAFLLTRPRDVAPVDALIQELWGKAPPRTALTTLQTYVYHARRMFSEQGVAPAGRELLVRRSPGYLIDVEDDEVDSKIFERLVAAGQEDLRADRPERALEHLDRALALWRGPALSDIPAGDILAGRIARLEELHIRALELRIEADTVLGRQRDTIAHLRALVAEFPLHEWFHGRLISALHASGRRAEALQAYRSLHKILDDELGVEPSPEIQQLQREILSPHPAVLRPALAPTGPRPLNRPVPLWTG</sequence>
<dbReference type="SUPFAM" id="SSF48452">
    <property type="entry name" value="TPR-like"/>
    <property type="match status" value="1"/>
</dbReference>
<dbReference type="RefSeq" id="WP_190019733.1">
    <property type="nucleotide sequence ID" value="NZ_BMUT01000001.1"/>
</dbReference>
<dbReference type="Pfam" id="PF00486">
    <property type="entry name" value="Trans_reg_C"/>
    <property type="match status" value="1"/>
</dbReference>
<dbReference type="Pfam" id="PF03704">
    <property type="entry name" value="BTAD"/>
    <property type="match status" value="1"/>
</dbReference>
<dbReference type="SMART" id="SM01043">
    <property type="entry name" value="BTAD"/>
    <property type="match status" value="1"/>
</dbReference>
<evidence type="ECO:0000313" key="8">
    <source>
        <dbReference type="EMBL" id="GGX61938.1"/>
    </source>
</evidence>
<evidence type="ECO:0000256" key="2">
    <source>
        <dbReference type="ARBA" id="ARBA00023012"/>
    </source>
</evidence>
<comment type="caution">
    <text evidence="8">The sequence shown here is derived from an EMBL/GenBank/DDBJ whole genome shotgun (WGS) entry which is preliminary data.</text>
</comment>
<dbReference type="InterPro" id="IPR051677">
    <property type="entry name" value="AfsR-DnrI-RedD_regulator"/>
</dbReference>
<dbReference type="PANTHER" id="PTHR35807">
    <property type="entry name" value="TRANSCRIPTIONAL REGULATOR REDD-RELATED"/>
    <property type="match status" value="1"/>
</dbReference>
<evidence type="ECO:0000259" key="7">
    <source>
        <dbReference type="PROSITE" id="PS51755"/>
    </source>
</evidence>
<evidence type="ECO:0000256" key="1">
    <source>
        <dbReference type="ARBA" id="ARBA00005820"/>
    </source>
</evidence>
<keyword evidence="9" id="KW-1185">Reference proteome</keyword>
<accession>A0ABQ2Y3K0</accession>
<feature type="DNA-binding region" description="OmpR/PhoB-type" evidence="6">
    <location>
        <begin position="1"/>
        <end position="98"/>
    </location>
</feature>
<dbReference type="InterPro" id="IPR011990">
    <property type="entry name" value="TPR-like_helical_dom_sf"/>
</dbReference>
<gene>
    <name evidence="8" type="ORF">GCM10010324_03320</name>
</gene>
<keyword evidence="2" id="KW-0902">Two-component regulatory system</keyword>
<evidence type="ECO:0000256" key="5">
    <source>
        <dbReference type="ARBA" id="ARBA00023163"/>
    </source>
</evidence>
<dbReference type="PROSITE" id="PS51755">
    <property type="entry name" value="OMPR_PHOB"/>
    <property type="match status" value="1"/>
</dbReference>
<dbReference type="SUPFAM" id="SSF46894">
    <property type="entry name" value="C-terminal effector domain of the bipartite response regulators"/>
    <property type="match status" value="1"/>
</dbReference>
<keyword evidence="4 6" id="KW-0238">DNA-binding</keyword>
<feature type="domain" description="OmpR/PhoB-type" evidence="7">
    <location>
        <begin position="1"/>
        <end position="98"/>
    </location>
</feature>
<evidence type="ECO:0000256" key="6">
    <source>
        <dbReference type="PROSITE-ProRule" id="PRU01091"/>
    </source>
</evidence>
<protein>
    <recommendedName>
        <fullName evidence="7">OmpR/PhoB-type domain-containing protein</fullName>
    </recommendedName>
</protein>
<dbReference type="SMART" id="SM00862">
    <property type="entry name" value="Trans_reg_C"/>
    <property type="match status" value="1"/>
</dbReference>
<organism evidence="8 9">
    <name type="scientific">Streptomyces hiroshimensis</name>
    <dbReference type="NCBI Taxonomy" id="66424"/>
    <lineage>
        <taxon>Bacteria</taxon>
        <taxon>Bacillati</taxon>
        <taxon>Actinomycetota</taxon>
        <taxon>Actinomycetes</taxon>
        <taxon>Kitasatosporales</taxon>
        <taxon>Streptomycetaceae</taxon>
        <taxon>Streptomyces</taxon>
    </lineage>
</organism>
<dbReference type="EMBL" id="BMUT01000001">
    <property type="protein sequence ID" value="GGX61938.1"/>
    <property type="molecule type" value="Genomic_DNA"/>
</dbReference>
<dbReference type="InterPro" id="IPR036388">
    <property type="entry name" value="WH-like_DNA-bd_sf"/>
</dbReference>
<dbReference type="PANTHER" id="PTHR35807:SF1">
    <property type="entry name" value="TRANSCRIPTIONAL REGULATOR REDD"/>
    <property type="match status" value="1"/>
</dbReference>
<proteinExistence type="inferred from homology"/>
<comment type="similarity">
    <text evidence="1">Belongs to the AfsR/DnrI/RedD regulatory family.</text>
</comment>
<evidence type="ECO:0000313" key="9">
    <source>
        <dbReference type="Proteomes" id="UP000659223"/>
    </source>
</evidence>